<dbReference type="GO" id="GO:0016301">
    <property type="term" value="F:kinase activity"/>
    <property type="evidence" value="ECO:0007669"/>
    <property type="project" value="UniProtKB-KW"/>
</dbReference>
<evidence type="ECO:0000259" key="6">
    <source>
        <dbReference type="PROSITE" id="PS51480"/>
    </source>
</evidence>
<dbReference type="Gene3D" id="3.30.1180.20">
    <property type="entry name" value="Dihydroxyacetone kinase, domain 2"/>
    <property type="match status" value="1"/>
</dbReference>
<sequence length="612" mass="63748">MSANAPSADVTNASTKPEDATHGALRSRLDRIFNDPDQVVEDGVRGVLLAYPDLIAATSNPRVLKRARPAARRKVGIVTGGGSGHEPAFLGYVGPGMLDAVAVGEIFSSPTALSFLDAMREADNGAGVACLFGNYAGDTMNVRMAVRDAQNAGISVKTVVATDDVASAPANEADRRRGVAGEILMWKVAGARAEEGASLDEVIAVAEKVIRHTRSIGVGLTPCTIVANGHPNFSIALGTMEVGIGHHGEPGVSVQKLGSAREIAQLMIDHLLPDLPFAKGDRVTVLLSGLGATPVIELYTIYADVADILAEKGIVIAHRFVGNYFTSLEMKGVTLTLMKMDEELERLVKASAETIGLSQIGPESYDGDAARHAVEAPVATLTPDHPRAAAVKETAHYLPETGIDLAATTGIVPALVKAVVDAREWLSEIDGKIGDGDHGINMAKGFARCGDRLGATPPPMGKGLAILSDSLMAGIGGSMGPLYGRFFEGMAQCLDGARFLDARLFGEMLGAALAGINSLGNARVGDKTLIDTLQPAVESFDAALQQGQDFGQALDAMSAAAEKGRDSTIDLVARIGRASRLGERSRGVLDAGATSCCLILQTMAKTIKPLTA</sequence>
<dbReference type="Pfam" id="PF02734">
    <property type="entry name" value="Dak2"/>
    <property type="match status" value="1"/>
</dbReference>
<feature type="domain" description="DhaL" evidence="6">
    <location>
        <begin position="406"/>
        <end position="605"/>
    </location>
</feature>
<dbReference type="SMART" id="SM01120">
    <property type="entry name" value="Dak2"/>
    <property type="match status" value="1"/>
</dbReference>
<name>A0ABU7U2W8_9PROT</name>
<dbReference type="Gene3D" id="3.40.50.10440">
    <property type="entry name" value="Dihydroxyacetone kinase, domain 1"/>
    <property type="match status" value="1"/>
</dbReference>
<dbReference type="Gene3D" id="1.25.40.340">
    <property type="match status" value="1"/>
</dbReference>
<keyword evidence="9" id="KW-1185">Reference proteome</keyword>
<evidence type="ECO:0000313" key="8">
    <source>
        <dbReference type="EMBL" id="MEE8658421.1"/>
    </source>
</evidence>
<feature type="compositionally biased region" description="Polar residues" evidence="5">
    <location>
        <begin position="1"/>
        <end position="15"/>
    </location>
</feature>
<dbReference type="PROSITE" id="PS51481">
    <property type="entry name" value="DHAK"/>
    <property type="match status" value="1"/>
</dbReference>
<keyword evidence="3 8" id="KW-0418">Kinase</keyword>
<evidence type="ECO:0000256" key="5">
    <source>
        <dbReference type="SAM" id="MobiDB-lite"/>
    </source>
</evidence>
<dbReference type="PANTHER" id="PTHR28629:SF4">
    <property type="entry name" value="TRIOKINASE_FMN CYCLASE"/>
    <property type="match status" value="1"/>
</dbReference>
<evidence type="ECO:0000256" key="3">
    <source>
        <dbReference type="ARBA" id="ARBA00022777"/>
    </source>
</evidence>
<dbReference type="InterPro" id="IPR050861">
    <property type="entry name" value="Dihydroxyacetone_Kinase"/>
</dbReference>
<evidence type="ECO:0000313" key="9">
    <source>
        <dbReference type="Proteomes" id="UP001312908"/>
    </source>
</evidence>
<dbReference type="EMBL" id="JAWJZY010000002">
    <property type="protein sequence ID" value="MEE8658421.1"/>
    <property type="molecule type" value="Genomic_DNA"/>
</dbReference>
<gene>
    <name evidence="8" type="ORF">DOFOFD_05290</name>
</gene>
<reference evidence="8 9" key="1">
    <citation type="submission" date="2023-10" db="EMBL/GenBank/DDBJ databases">
        <title>Sorlinia euscelidii gen. nov., sp. nov., an acetic acid bacteria isolated from the gut of Euscelidius variegatus emitter.</title>
        <authorList>
            <person name="Michoud G."/>
            <person name="Marasco R."/>
            <person name="Seferji K."/>
            <person name="Gonella E."/>
            <person name="Garuglieri E."/>
            <person name="Alma A."/>
            <person name="Mapelli F."/>
            <person name="Borin S."/>
            <person name="Daffonchio D."/>
            <person name="Crotti E."/>
        </authorList>
    </citation>
    <scope>NUCLEOTIDE SEQUENCE [LARGE SCALE GENOMIC DNA]</scope>
    <source>
        <strain evidence="8 9">EV16P</strain>
    </source>
</reference>
<keyword evidence="4" id="KW-0067">ATP-binding</keyword>
<dbReference type="InterPro" id="IPR004007">
    <property type="entry name" value="DhaL_dom"/>
</dbReference>
<dbReference type="SUPFAM" id="SSF101473">
    <property type="entry name" value="DhaL-like"/>
    <property type="match status" value="1"/>
</dbReference>
<dbReference type="InterPro" id="IPR012737">
    <property type="entry name" value="DhaK_L_YcgS"/>
</dbReference>
<dbReference type="PANTHER" id="PTHR28629">
    <property type="entry name" value="TRIOKINASE/FMN CYCLASE"/>
    <property type="match status" value="1"/>
</dbReference>
<accession>A0ABU7U2W8</accession>
<comment type="caution">
    <text evidence="8">The sequence shown here is derived from an EMBL/GenBank/DDBJ whole genome shotgun (WGS) entry which is preliminary data.</text>
</comment>
<keyword evidence="2" id="KW-0547">Nucleotide-binding</keyword>
<keyword evidence="1" id="KW-0808">Transferase</keyword>
<dbReference type="NCBIfam" id="TIGR02365">
    <property type="entry name" value="dha_L_ycgS"/>
    <property type="match status" value="1"/>
</dbReference>
<dbReference type="Pfam" id="PF02733">
    <property type="entry name" value="Dak1"/>
    <property type="match status" value="1"/>
</dbReference>
<evidence type="ECO:0000256" key="2">
    <source>
        <dbReference type="ARBA" id="ARBA00022741"/>
    </source>
</evidence>
<dbReference type="InterPro" id="IPR004006">
    <property type="entry name" value="DhaK_dom"/>
</dbReference>
<dbReference type="RefSeq" id="WP_394819355.1">
    <property type="nucleotide sequence ID" value="NZ_JAWJZY010000002.1"/>
</dbReference>
<dbReference type="PROSITE" id="PS51480">
    <property type="entry name" value="DHAL"/>
    <property type="match status" value="1"/>
</dbReference>
<evidence type="ECO:0000259" key="7">
    <source>
        <dbReference type="PROSITE" id="PS51481"/>
    </source>
</evidence>
<dbReference type="SUPFAM" id="SSF82549">
    <property type="entry name" value="DAK1/DegV-like"/>
    <property type="match status" value="1"/>
</dbReference>
<dbReference type="NCBIfam" id="NF011049">
    <property type="entry name" value="PRK14479.1"/>
    <property type="match status" value="1"/>
</dbReference>
<dbReference type="InterPro" id="IPR036117">
    <property type="entry name" value="DhaL_dom_sf"/>
</dbReference>
<proteinExistence type="predicted"/>
<protein>
    <submittedName>
        <fullName evidence="8">Dihydroxyacetone kinase, L subunit</fullName>
    </submittedName>
</protein>
<evidence type="ECO:0000256" key="4">
    <source>
        <dbReference type="ARBA" id="ARBA00022840"/>
    </source>
</evidence>
<dbReference type="Proteomes" id="UP001312908">
    <property type="component" value="Unassembled WGS sequence"/>
</dbReference>
<feature type="domain" description="DhaK" evidence="7">
    <location>
        <begin position="35"/>
        <end position="357"/>
    </location>
</feature>
<feature type="region of interest" description="Disordered" evidence="5">
    <location>
        <begin position="1"/>
        <end position="23"/>
    </location>
</feature>
<evidence type="ECO:0000256" key="1">
    <source>
        <dbReference type="ARBA" id="ARBA00022679"/>
    </source>
</evidence>
<organism evidence="8 9">
    <name type="scientific">Sorlinia euscelidii</name>
    <dbReference type="NCBI Taxonomy" id="3081148"/>
    <lineage>
        <taxon>Bacteria</taxon>
        <taxon>Pseudomonadati</taxon>
        <taxon>Pseudomonadota</taxon>
        <taxon>Alphaproteobacteria</taxon>
        <taxon>Acetobacterales</taxon>
        <taxon>Acetobacteraceae</taxon>
        <taxon>Sorlinia</taxon>
    </lineage>
</organism>